<dbReference type="GO" id="GO:0008324">
    <property type="term" value="F:monoatomic cation transmembrane transporter activity"/>
    <property type="evidence" value="ECO:0007669"/>
    <property type="project" value="InterPro"/>
</dbReference>
<gene>
    <name evidence="9" type="ORF">IAC18_07540</name>
</gene>
<dbReference type="EMBL" id="DVJK01000214">
    <property type="protein sequence ID" value="HIS67402.1"/>
    <property type="molecule type" value="Genomic_DNA"/>
</dbReference>
<feature type="transmembrane region" description="Helical" evidence="8">
    <location>
        <begin position="66"/>
        <end position="82"/>
    </location>
</feature>
<dbReference type="PANTHER" id="PTHR34584:SF1">
    <property type="entry name" value="NA(+)_H(+) ANTIPORTER SUBUNIT E1"/>
    <property type="match status" value="1"/>
</dbReference>
<evidence type="ECO:0000256" key="4">
    <source>
        <dbReference type="ARBA" id="ARBA00022475"/>
    </source>
</evidence>
<evidence type="ECO:0000256" key="7">
    <source>
        <dbReference type="ARBA" id="ARBA00023136"/>
    </source>
</evidence>
<dbReference type="GO" id="GO:0005886">
    <property type="term" value="C:plasma membrane"/>
    <property type="evidence" value="ECO:0007669"/>
    <property type="project" value="UniProtKB-SubCell"/>
</dbReference>
<proteinExistence type="inferred from homology"/>
<evidence type="ECO:0000256" key="1">
    <source>
        <dbReference type="ARBA" id="ARBA00004651"/>
    </source>
</evidence>
<dbReference type="InterPro" id="IPR002758">
    <property type="entry name" value="Cation_antiport_E"/>
</dbReference>
<evidence type="ECO:0000256" key="5">
    <source>
        <dbReference type="ARBA" id="ARBA00022692"/>
    </source>
</evidence>
<keyword evidence="3" id="KW-0813">Transport</keyword>
<dbReference type="AlphaFoldDB" id="A0A9D1JVP1"/>
<keyword evidence="4" id="KW-1003">Cell membrane</keyword>
<feature type="transmembrane region" description="Helical" evidence="8">
    <location>
        <begin position="32"/>
        <end position="54"/>
    </location>
</feature>
<evidence type="ECO:0000313" key="10">
    <source>
        <dbReference type="Proteomes" id="UP000824001"/>
    </source>
</evidence>
<comment type="caution">
    <text evidence="9">The sequence shown here is derived from an EMBL/GenBank/DDBJ whole genome shotgun (WGS) entry which is preliminary data.</text>
</comment>
<dbReference type="Proteomes" id="UP000824001">
    <property type="component" value="Unassembled WGS sequence"/>
</dbReference>
<reference evidence="9" key="1">
    <citation type="submission" date="2020-10" db="EMBL/GenBank/DDBJ databases">
        <authorList>
            <person name="Gilroy R."/>
        </authorList>
    </citation>
    <scope>NUCLEOTIDE SEQUENCE</scope>
    <source>
        <strain evidence="9">ChiHjej10B9-9673</strain>
    </source>
</reference>
<evidence type="ECO:0000256" key="8">
    <source>
        <dbReference type="SAM" id="Phobius"/>
    </source>
</evidence>
<keyword evidence="5 8" id="KW-0812">Transmembrane</keyword>
<keyword evidence="6 8" id="KW-1133">Transmembrane helix</keyword>
<evidence type="ECO:0000256" key="6">
    <source>
        <dbReference type="ARBA" id="ARBA00022989"/>
    </source>
</evidence>
<dbReference type="GO" id="GO:0015297">
    <property type="term" value="F:antiporter activity"/>
    <property type="evidence" value="ECO:0007669"/>
    <property type="project" value="UniProtKB-KW"/>
</dbReference>
<evidence type="ECO:0000256" key="2">
    <source>
        <dbReference type="ARBA" id="ARBA00006228"/>
    </source>
</evidence>
<sequence length="176" mass="20307">METPKKTTVAAVIPTFILCYFFWILLTGSFAAQELIVGAIVSILVAWFSARWFVHERPFGFFGKRLFILLWYCIAIFPWELLKANWDVAKRALRPGKLKINPGIVRVPVDVPTEYGKTMLANSITLTPGTITMDIDERDGQVWYYIHWIDVQETEPAAAGEAIKGRMEKWVRRIWQ</sequence>
<comment type="similarity">
    <text evidence="2">Belongs to the CPA3 antiporters (TC 2.A.63) subunit E family.</text>
</comment>
<organism evidence="9 10">
    <name type="scientific">Candidatus Scatomorpha merdipullorum</name>
    <dbReference type="NCBI Taxonomy" id="2840927"/>
    <lineage>
        <taxon>Bacteria</taxon>
        <taxon>Bacillati</taxon>
        <taxon>Bacillota</taxon>
        <taxon>Clostridia</taxon>
        <taxon>Eubacteriales</taxon>
        <taxon>Candidatus Scatomorpha</taxon>
    </lineage>
</organism>
<accession>A0A9D1JVP1</accession>
<keyword evidence="3" id="KW-0050">Antiport</keyword>
<comment type="subcellular location">
    <subcellularLocation>
        <location evidence="1">Cell membrane</location>
        <topology evidence="1">Multi-pass membrane protein</topology>
    </subcellularLocation>
</comment>
<keyword evidence="7 8" id="KW-0472">Membrane</keyword>
<name>A0A9D1JVP1_9FIRM</name>
<dbReference type="Pfam" id="PF01899">
    <property type="entry name" value="MNHE"/>
    <property type="match status" value="1"/>
</dbReference>
<dbReference type="PANTHER" id="PTHR34584">
    <property type="entry name" value="NA(+)/H(+) ANTIPORTER SUBUNIT E1"/>
    <property type="match status" value="1"/>
</dbReference>
<evidence type="ECO:0000313" key="9">
    <source>
        <dbReference type="EMBL" id="HIS67402.1"/>
    </source>
</evidence>
<feature type="transmembrane region" description="Helical" evidence="8">
    <location>
        <begin position="7"/>
        <end position="26"/>
    </location>
</feature>
<evidence type="ECO:0000256" key="3">
    <source>
        <dbReference type="ARBA" id="ARBA00022449"/>
    </source>
</evidence>
<protein>
    <submittedName>
        <fullName evidence="9">Na+/H+ antiporter subunit E</fullName>
    </submittedName>
</protein>
<dbReference type="PIRSF" id="PIRSF019239">
    <property type="entry name" value="MrpE"/>
    <property type="match status" value="1"/>
</dbReference>
<reference evidence="9" key="2">
    <citation type="journal article" date="2021" name="PeerJ">
        <title>Extensive microbial diversity within the chicken gut microbiome revealed by metagenomics and culture.</title>
        <authorList>
            <person name="Gilroy R."/>
            <person name="Ravi A."/>
            <person name="Getino M."/>
            <person name="Pursley I."/>
            <person name="Horton D.L."/>
            <person name="Alikhan N.F."/>
            <person name="Baker D."/>
            <person name="Gharbi K."/>
            <person name="Hall N."/>
            <person name="Watson M."/>
            <person name="Adriaenssens E.M."/>
            <person name="Foster-Nyarko E."/>
            <person name="Jarju S."/>
            <person name="Secka A."/>
            <person name="Antonio M."/>
            <person name="Oren A."/>
            <person name="Chaudhuri R.R."/>
            <person name="La Ragione R."/>
            <person name="Hildebrand F."/>
            <person name="Pallen M.J."/>
        </authorList>
    </citation>
    <scope>NUCLEOTIDE SEQUENCE</scope>
    <source>
        <strain evidence="9">ChiHjej10B9-9673</strain>
    </source>
</reference>